<dbReference type="AlphaFoldDB" id="A0A0R3UKS3"/>
<sequence length="1091" mass="122977">MLISNEIWAFIEQENSALRPFQLHNTTIVVNALDFMLSIIRTKTDLSHGGDYSLMEEKFDAVLNNYFLCNIKPIFVFGGVISCAVNTLTRRLLGFQKRLGDLDHLLQEIREGEKSCSVKFSSFPVFAKEALMATLSRLEVAHVTCDSEAVPACVALAARLRCPVVADSGEFLLYEFEEQIDSCACFSYVPLRLLSSRPVPQPTQSGSFCLLGRVFNPSTSGIHRVPYPLRPFLALYLEFPFEVRFPLPAFVAELENGHQNVDSLNPAQFTVKRIKTLITWLESTASPLNALRDCVERLNGEEMKNAFIHRLISITSVLTIDFDQGGRLLSYLFPNTILRDPEFTTSADLTTWLSNEQNIPELLRPVVGLFKTESTSPTCQISTFFSQIPPTLLRSYRSGIVSPVMLSRLFSSIWILYAFVENLARDSVTDCARGLRYLQYCLLSGLVRRYGVELWNGCDEATVSEISRTTVPSNVCKFTFRVKPFYPSSRSPREDCASFIFQNLGYQLQIGDDWIQSLALSLTVWHAHTRSGERFDLLRQPTALAIALIACVMEVSNGRLNSRHLEELADSMVCEYNIDVVHDLNQFQLVYLSLVSLFRLLDVIVECTNGDENESSTLLPFMHASRVLPHCRLAHNLAITLSYSGVQKEVCSWLRKLLSPLDDVESTKKADRYMMQLVVAVYKMTNVHQVMFESHAESLPFPDHCGKKQPPTNRHGFGKKAPQRQLSHSRNSSRAEIGRDQQSLSHFPQTERGKTKSFGSPNNNQFTLRHDYKSRSRSDFISASAVPKKFNRRNNNPVSRDENLFNYNQPGGVHPTTEHGGYRKPYYTRPLVCNPGNRCDGAQEISELLTNSSTRSQFDFNNVANQQAQLSDSTTPKNPFISDIGTGHEVHDFHSLNEDYRFGEERKTVCHSSASVVNAQSFSSPPPYFSSGQKYSGRRFSESRGQTQTQTSAQNQLPVSKYDRYLGGPGYLKVPYTKVDNGGFYGENTKNWTGVRKHNPPQHHGRDPQNELRPPRNVGCGQTYRFESSRNKPQNNRFGVRGGYNMKPRSVGTSEINQTRFPNKPSGASGAEEWSAEAITDAVNKLAISFQ</sequence>
<dbReference type="PANTHER" id="PTHR15665">
    <property type="entry name" value="ASTEROID PROTEIN"/>
    <property type="match status" value="1"/>
</dbReference>
<comment type="similarity">
    <text evidence="1">Belongs to the asteroid family.</text>
</comment>
<dbReference type="InterPro" id="IPR029060">
    <property type="entry name" value="PIN-like_dom_sf"/>
</dbReference>
<feature type="region of interest" description="Disordered" evidence="2">
    <location>
        <begin position="991"/>
        <end position="1045"/>
    </location>
</feature>
<evidence type="ECO:0000313" key="6">
    <source>
        <dbReference type="WBParaSite" id="MCU_005498-RB"/>
    </source>
</evidence>
<evidence type="ECO:0000313" key="3">
    <source>
        <dbReference type="EMBL" id="VDD82220.1"/>
    </source>
</evidence>
<feature type="compositionally biased region" description="Polar residues" evidence="2">
    <location>
        <begin position="757"/>
        <end position="767"/>
    </location>
</feature>
<evidence type="ECO:0000313" key="5">
    <source>
        <dbReference type="WBParaSite" id="MCU_005498-RA"/>
    </source>
</evidence>
<feature type="compositionally biased region" description="Polar residues" evidence="2">
    <location>
        <begin position="724"/>
        <end position="748"/>
    </location>
</feature>
<proteinExistence type="inferred from homology"/>
<dbReference type="WBParaSite" id="MCU_005498-RB">
    <property type="protein sequence ID" value="MCU_005498-RB"/>
    <property type="gene ID" value="MCU_005498"/>
</dbReference>
<feature type="compositionally biased region" description="Basic and acidic residues" evidence="2">
    <location>
        <begin position="1004"/>
        <end position="1014"/>
    </location>
</feature>
<feature type="region of interest" description="Disordered" evidence="2">
    <location>
        <begin position="921"/>
        <end position="961"/>
    </location>
</feature>
<dbReference type="WBParaSite" id="MCU_005498-RC">
    <property type="protein sequence ID" value="MCU_005498-RC"/>
    <property type="gene ID" value="MCU_005498"/>
</dbReference>
<dbReference type="EMBL" id="UXSR01005474">
    <property type="protein sequence ID" value="VDD82220.1"/>
    <property type="molecule type" value="Genomic_DNA"/>
</dbReference>
<feature type="compositionally biased region" description="Polar residues" evidence="2">
    <location>
        <begin position="943"/>
        <end position="958"/>
    </location>
</feature>
<feature type="region of interest" description="Disordered" evidence="2">
    <location>
        <begin position="785"/>
        <end position="821"/>
    </location>
</feature>
<name>A0A0R3UKS3_MESCO</name>
<reference evidence="3 4" key="1">
    <citation type="submission" date="2018-10" db="EMBL/GenBank/DDBJ databases">
        <authorList>
            <consortium name="Pathogen Informatics"/>
        </authorList>
    </citation>
    <scope>NUCLEOTIDE SEQUENCE [LARGE SCALE GENOMIC DNA]</scope>
</reference>
<feature type="region of interest" description="Disordered" evidence="2">
    <location>
        <begin position="700"/>
        <end position="771"/>
    </location>
</feature>
<dbReference type="Proteomes" id="UP000267029">
    <property type="component" value="Unassembled WGS sequence"/>
</dbReference>
<evidence type="ECO:0000256" key="2">
    <source>
        <dbReference type="SAM" id="MobiDB-lite"/>
    </source>
</evidence>
<dbReference type="OrthoDB" id="25987at2759"/>
<dbReference type="Gene3D" id="3.40.50.1010">
    <property type="entry name" value="5'-nuclease"/>
    <property type="match status" value="1"/>
</dbReference>
<dbReference type="InterPro" id="IPR026832">
    <property type="entry name" value="Asteroid"/>
</dbReference>
<dbReference type="SUPFAM" id="SSF88723">
    <property type="entry name" value="PIN domain-like"/>
    <property type="match status" value="1"/>
</dbReference>
<dbReference type="PANTHER" id="PTHR15665:SF1">
    <property type="entry name" value="PROTEIN ASTEROID HOMOLOG 1"/>
    <property type="match status" value="1"/>
</dbReference>
<reference evidence="5 6" key="2">
    <citation type="submission" date="2019-11" db="UniProtKB">
        <authorList>
            <consortium name="WormBaseParasite"/>
        </authorList>
    </citation>
    <scope>IDENTIFICATION</scope>
</reference>
<dbReference type="WBParaSite" id="MCU_005498-RA">
    <property type="protein sequence ID" value="MCU_005498-RA"/>
    <property type="gene ID" value="MCU_005498"/>
</dbReference>
<evidence type="ECO:0000256" key="1">
    <source>
        <dbReference type="ARBA" id="ARBA00007398"/>
    </source>
</evidence>
<accession>A0A0R3UKS3</accession>
<evidence type="ECO:0000313" key="4">
    <source>
        <dbReference type="Proteomes" id="UP000267029"/>
    </source>
</evidence>
<keyword evidence="4" id="KW-1185">Reference proteome</keyword>
<gene>
    <name evidence="3" type="ORF">MCOS_LOCUS8223</name>
</gene>
<protein>
    <submittedName>
        <fullName evidence="5 6">XPG_I_2 domain-containing protein</fullName>
    </submittedName>
</protein>
<organism evidence="6">
    <name type="scientific">Mesocestoides corti</name>
    <name type="common">Flatworm</name>
    <dbReference type="NCBI Taxonomy" id="53468"/>
    <lineage>
        <taxon>Eukaryota</taxon>
        <taxon>Metazoa</taxon>
        <taxon>Spiralia</taxon>
        <taxon>Lophotrochozoa</taxon>
        <taxon>Platyhelminthes</taxon>
        <taxon>Cestoda</taxon>
        <taxon>Eucestoda</taxon>
        <taxon>Cyclophyllidea</taxon>
        <taxon>Mesocestoididae</taxon>
        <taxon>Mesocestoides</taxon>
    </lineage>
</organism>